<dbReference type="STRING" id="3818.A0A445DTJ1"/>
<organism evidence="1 2">
    <name type="scientific">Arachis hypogaea</name>
    <name type="common">Peanut</name>
    <dbReference type="NCBI Taxonomy" id="3818"/>
    <lineage>
        <taxon>Eukaryota</taxon>
        <taxon>Viridiplantae</taxon>
        <taxon>Streptophyta</taxon>
        <taxon>Embryophyta</taxon>
        <taxon>Tracheophyta</taxon>
        <taxon>Spermatophyta</taxon>
        <taxon>Magnoliopsida</taxon>
        <taxon>eudicotyledons</taxon>
        <taxon>Gunneridae</taxon>
        <taxon>Pentapetalae</taxon>
        <taxon>rosids</taxon>
        <taxon>fabids</taxon>
        <taxon>Fabales</taxon>
        <taxon>Fabaceae</taxon>
        <taxon>Papilionoideae</taxon>
        <taxon>50 kb inversion clade</taxon>
        <taxon>dalbergioids sensu lato</taxon>
        <taxon>Dalbergieae</taxon>
        <taxon>Pterocarpus clade</taxon>
        <taxon>Arachis</taxon>
    </lineage>
</organism>
<dbReference type="EMBL" id="SDMP01000003">
    <property type="protein sequence ID" value="RYR66495.1"/>
    <property type="molecule type" value="Genomic_DNA"/>
</dbReference>
<evidence type="ECO:0000313" key="2">
    <source>
        <dbReference type="Proteomes" id="UP000289738"/>
    </source>
</evidence>
<protein>
    <submittedName>
        <fullName evidence="1">Uncharacterized protein</fullName>
    </submittedName>
</protein>
<proteinExistence type="predicted"/>
<reference evidence="1 2" key="1">
    <citation type="submission" date="2019-01" db="EMBL/GenBank/DDBJ databases">
        <title>Sequencing of cultivated peanut Arachis hypogaea provides insights into genome evolution and oil improvement.</title>
        <authorList>
            <person name="Chen X."/>
        </authorList>
    </citation>
    <scope>NUCLEOTIDE SEQUENCE [LARGE SCALE GENOMIC DNA]</scope>
    <source>
        <strain evidence="2">cv. Fuhuasheng</strain>
        <tissue evidence="1">Leaves</tissue>
    </source>
</reference>
<gene>
    <name evidence="1" type="ORF">Ahy_A03g012495</name>
</gene>
<evidence type="ECO:0000313" key="1">
    <source>
        <dbReference type="EMBL" id="RYR66495.1"/>
    </source>
</evidence>
<accession>A0A445DTJ1</accession>
<comment type="caution">
    <text evidence="1">The sequence shown here is derived from an EMBL/GenBank/DDBJ whole genome shotgun (WGS) entry which is preliminary data.</text>
</comment>
<dbReference type="AlphaFoldDB" id="A0A445DTJ1"/>
<name>A0A445DTJ1_ARAHY</name>
<dbReference type="Proteomes" id="UP000289738">
    <property type="component" value="Chromosome A03"/>
</dbReference>
<sequence length="139" mass="15737">MRLLMSSSNQHGGGMKRFANWILDIGNGNIGSIVDDELEIEIPNDLLITTVDDPLFNLEDFAYPDLLQNISDYRYFQSRITLTSTLESIGARNCELYFFTTLIIPGNGSKNLVAQYHGITQLRTTNQQVHWVVQVINLT</sequence>
<keyword evidence="2" id="KW-1185">Reference proteome</keyword>